<keyword evidence="2" id="KW-0731">Sigma factor</keyword>
<feature type="coiled-coil region" evidence="5">
    <location>
        <begin position="3"/>
        <end position="37"/>
    </location>
</feature>
<sequence length="461" mass="53777">MEFSKDQEKIERLTEKLLEIREELESEREKLKSFNLAKGFNNFLFETRLKTHDINTDFGLQKILDPLIQQSSNVKLGKFKLSKESIALALEDYIPIEDKRWKDLALKLAHKGISVEELTPEEAKAHKEYQDTLILNERFSNSSVPSALKFTRKLTLEEETALSKLMENPKTRSFAIKQLTISNLRLVQSVAKKYLNYGFPMEDLVQEGFFGLMKAVQKFNYNLGNKFSTYATWWIRQAIVRSIAEKYRVIRVPVHLQEIIKRFNKVSMTLMAEKGEPSLQDILVEMQKYYPNFDLEKITNIKQLSKDLLSLDGVLDSEEFFPLSGAIRDEDMMDAEELSFKAYRIEMLNDMLENELKPDEISLVKLRYGFLEYGKHSVREIVEEKLLDPEFCFSTNSKATTSLIKKMLNNKENLSSEEWNNGKFKLERWVRKKLNQSISKLRHASCNIRYRGLSGLEDSPN</sequence>
<keyword evidence="7" id="KW-0808">Transferase</keyword>
<dbReference type="InterPro" id="IPR050239">
    <property type="entry name" value="Sigma-70_RNA_pol_init_factors"/>
</dbReference>
<dbReference type="eggNOG" id="COG0568">
    <property type="taxonomic scope" value="Bacteria"/>
</dbReference>
<dbReference type="EC" id="2.7.7.6" evidence="7"/>
<dbReference type="InterPro" id="IPR013325">
    <property type="entry name" value="RNA_pol_sigma_r2"/>
</dbReference>
<dbReference type="PANTHER" id="PTHR30603">
    <property type="entry name" value="RNA POLYMERASE SIGMA FACTOR RPO"/>
    <property type="match status" value="1"/>
</dbReference>
<dbReference type="SUPFAM" id="SSF88946">
    <property type="entry name" value="Sigma2 domain of RNA polymerase sigma factors"/>
    <property type="match status" value="1"/>
</dbReference>
<evidence type="ECO:0000313" key="7">
    <source>
        <dbReference type="EMBL" id="AEG72376.1"/>
    </source>
</evidence>
<dbReference type="HOGENOM" id="CLU_014793_1_1_14"/>
<dbReference type="GO" id="GO:0003899">
    <property type="term" value="F:DNA-directed RNA polymerase activity"/>
    <property type="evidence" value="ECO:0007669"/>
    <property type="project" value="UniProtKB-EC"/>
</dbReference>
<evidence type="ECO:0000256" key="1">
    <source>
        <dbReference type="ARBA" id="ARBA00023015"/>
    </source>
</evidence>
<dbReference type="GO" id="GO:0006352">
    <property type="term" value="P:DNA-templated transcription initiation"/>
    <property type="evidence" value="ECO:0007669"/>
    <property type="project" value="InterPro"/>
</dbReference>
<reference evidence="7 8" key="1">
    <citation type="journal article" date="2011" name="J. Bacteriol.">
        <title>Complete genome sequences of two hemotropic Mycoplasmas, Mycoplasma haemofelis strain Ohio2 and Mycoplasma suis strain Illinois.</title>
        <authorList>
            <person name="Messick J.B."/>
            <person name="Santos A.P."/>
            <person name="Guimaraes A.M."/>
        </authorList>
    </citation>
    <scope>NUCLEOTIDE SEQUENCE [LARGE SCALE GENOMIC DNA]</scope>
    <source>
        <strain evidence="7 8">Ohio2</strain>
    </source>
</reference>
<dbReference type="Proteomes" id="UP000007952">
    <property type="component" value="Chromosome"/>
</dbReference>
<dbReference type="Gene3D" id="1.10.10.10">
    <property type="entry name" value="Winged helix-like DNA-binding domain superfamily/Winged helix DNA-binding domain"/>
    <property type="match status" value="1"/>
</dbReference>
<dbReference type="GO" id="GO:0003677">
    <property type="term" value="F:DNA binding"/>
    <property type="evidence" value="ECO:0007669"/>
    <property type="project" value="UniProtKB-KW"/>
</dbReference>
<organism evidence="7 8">
    <name type="scientific">Mycoplasma haemofelis (strain Ohio2)</name>
    <dbReference type="NCBI Taxonomy" id="859194"/>
    <lineage>
        <taxon>Bacteria</taxon>
        <taxon>Bacillati</taxon>
        <taxon>Mycoplasmatota</taxon>
        <taxon>Mollicutes</taxon>
        <taxon>Mycoplasmataceae</taxon>
        <taxon>Mycoplasma</taxon>
    </lineage>
</organism>
<dbReference type="Pfam" id="PF04542">
    <property type="entry name" value="Sigma70_r2"/>
    <property type="match status" value="1"/>
</dbReference>
<evidence type="ECO:0000256" key="5">
    <source>
        <dbReference type="SAM" id="Coils"/>
    </source>
</evidence>
<dbReference type="InterPro" id="IPR036388">
    <property type="entry name" value="WH-like_DNA-bd_sf"/>
</dbReference>
<keyword evidence="3" id="KW-0238">DNA-binding</keyword>
<proteinExistence type="predicted"/>
<dbReference type="PRINTS" id="PR00046">
    <property type="entry name" value="SIGMA70FCT"/>
</dbReference>
<dbReference type="AlphaFoldDB" id="F6FFI1"/>
<keyword evidence="7" id="KW-0548">Nucleotidyltransferase</keyword>
<dbReference type="InterPro" id="IPR000943">
    <property type="entry name" value="RNA_pol_sigma70"/>
</dbReference>
<evidence type="ECO:0000313" key="8">
    <source>
        <dbReference type="Proteomes" id="UP000007952"/>
    </source>
</evidence>
<dbReference type="NCBIfam" id="TIGR02937">
    <property type="entry name" value="sigma70-ECF"/>
    <property type="match status" value="1"/>
</dbReference>
<keyword evidence="4" id="KW-0804">Transcription</keyword>
<dbReference type="Gene3D" id="1.10.601.10">
    <property type="entry name" value="RNA Polymerase Primary Sigma Factor"/>
    <property type="match status" value="1"/>
</dbReference>
<dbReference type="PROSITE" id="PS00715">
    <property type="entry name" value="SIGMA70_1"/>
    <property type="match status" value="1"/>
</dbReference>
<dbReference type="BioCyc" id="MHAE859194:G1GR7-64-MONOMER"/>
<name>F6FFI1_MYCHI</name>
<evidence type="ECO:0000256" key="3">
    <source>
        <dbReference type="ARBA" id="ARBA00023125"/>
    </source>
</evidence>
<dbReference type="InterPro" id="IPR014284">
    <property type="entry name" value="RNA_pol_sigma-70_dom"/>
</dbReference>
<feature type="domain" description="RNA polymerase sigma-70" evidence="6">
    <location>
        <begin position="203"/>
        <end position="216"/>
    </location>
</feature>
<dbReference type="STRING" id="859194.MHF_0062"/>
<accession>F6FFI1</accession>
<dbReference type="PANTHER" id="PTHR30603:SF60">
    <property type="entry name" value="RNA POLYMERASE SIGMA FACTOR RPOD"/>
    <property type="match status" value="1"/>
</dbReference>
<dbReference type="GO" id="GO:0016987">
    <property type="term" value="F:sigma factor activity"/>
    <property type="evidence" value="ECO:0007669"/>
    <property type="project" value="UniProtKB-KW"/>
</dbReference>
<evidence type="ECO:0000256" key="4">
    <source>
        <dbReference type="ARBA" id="ARBA00023163"/>
    </source>
</evidence>
<evidence type="ECO:0000256" key="2">
    <source>
        <dbReference type="ARBA" id="ARBA00023082"/>
    </source>
</evidence>
<dbReference type="InterPro" id="IPR007627">
    <property type="entry name" value="RNA_pol_sigma70_r2"/>
</dbReference>
<protein>
    <submittedName>
        <fullName evidence="7">RNA polymerase sigma factor RpoD</fullName>
        <ecNumber evidence="7">2.7.7.6</ecNumber>
    </submittedName>
</protein>
<dbReference type="EMBL" id="CP002808">
    <property type="protein sequence ID" value="AEG72376.1"/>
    <property type="molecule type" value="Genomic_DNA"/>
</dbReference>
<keyword evidence="1" id="KW-0805">Transcription regulation</keyword>
<dbReference type="KEGG" id="mhf:MHF_0062"/>
<keyword evidence="5" id="KW-0175">Coiled coil</keyword>
<evidence type="ECO:0000259" key="6">
    <source>
        <dbReference type="PROSITE" id="PS00715"/>
    </source>
</evidence>
<reference key="2">
    <citation type="submission" date="2011-05" db="EMBL/GenBank/DDBJ databases">
        <title>The Genome of Mycoplasma haemofelis Strain Ohio2, a pathogenic hemoplasma of the cat.</title>
        <authorList>
            <person name="Santos A.P."/>
            <person name="Guimaraes A.M.S."/>
            <person name="SanMiguel P.J."/>
            <person name="Martin S.W."/>
            <person name="Messick J.B."/>
        </authorList>
    </citation>
    <scope>NUCLEOTIDE SEQUENCE</scope>
    <source>
        <strain>Ohio2</strain>
    </source>
</reference>
<gene>
    <name evidence="7" type="ordered locus">MHF_0062</name>
</gene>